<dbReference type="HAMAP" id="MF_00379">
    <property type="entry name" value="GTPase_MnmE"/>
    <property type="match status" value="1"/>
</dbReference>
<comment type="similarity">
    <text evidence="2">Belongs to the TRAFAC class TrmE-Era-EngA-EngB-Septin-like GTPase superfamily. TrmE GTPase family.</text>
</comment>
<evidence type="ECO:0000256" key="5">
    <source>
        <dbReference type="ARBA" id="ARBA00023134"/>
    </source>
</evidence>
<feature type="domain" description="GTP-binding protein TrmE N-terminal" evidence="8">
    <location>
        <begin position="28"/>
        <end position="141"/>
    </location>
</feature>
<evidence type="ECO:0000256" key="1">
    <source>
        <dbReference type="ARBA" id="ARBA00004173"/>
    </source>
</evidence>
<evidence type="ECO:0000313" key="10">
    <source>
        <dbReference type="EMBL" id="GIX78624.1"/>
    </source>
</evidence>
<dbReference type="PANTHER" id="PTHR42714">
    <property type="entry name" value="TRNA MODIFICATION GTPASE GTPBP3"/>
    <property type="match status" value="1"/>
</dbReference>
<evidence type="ECO:0000259" key="7">
    <source>
        <dbReference type="Pfam" id="PF01926"/>
    </source>
</evidence>
<dbReference type="Pfam" id="PF12631">
    <property type="entry name" value="MnmE_helical"/>
    <property type="match status" value="1"/>
</dbReference>
<dbReference type="InterPro" id="IPR027266">
    <property type="entry name" value="TrmE/GcvT-like"/>
</dbReference>
<evidence type="ECO:0000256" key="2">
    <source>
        <dbReference type="ARBA" id="ARBA00011043"/>
    </source>
</evidence>
<dbReference type="InterPro" id="IPR031168">
    <property type="entry name" value="G_TrmE"/>
</dbReference>
<dbReference type="Gene3D" id="1.20.120.430">
    <property type="entry name" value="tRNA modification GTPase MnmE domain 2"/>
    <property type="match status" value="1"/>
</dbReference>
<dbReference type="Pfam" id="PF01926">
    <property type="entry name" value="MMR_HSR1"/>
    <property type="match status" value="1"/>
</dbReference>
<dbReference type="InterPro" id="IPR004520">
    <property type="entry name" value="GTPase_MnmE"/>
</dbReference>
<dbReference type="InterPro" id="IPR027417">
    <property type="entry name" value="P-loop_NTPase"/>
</dbReference>
<dbReference type="NCBIfam" id="NF003661">
    <property type="entry name" value="PRK05291.1-3"/>
    <property type="match status" value="1"/>
</dbReference>
<feature type="domain" description="G" evidence="7">
    <location>
        <begin position="242"/>
        <end position="329"/>
    </location>
</feature>
<keyword evidence="6" id="KW-0812">Transmembrane</keyword>
<dbReference type="GO" id="GO:0003924">
    <property type="term" value="F:GTPase activity"/>
    <property type="evidence" value="ECO:0007669"/>
    <property type="project" value="InterPro"/>
</dbReference>
<dbReference type="Pfam" id="PF10396">
    <property type="entry name" value="TrmE_N"/>
    <property type="match status" value="1"/>
</dbReference>
<comment type="subcellular location">
    <subcellularLocation>
        <location evidence="1">Mitochondrion</location>
    </subcellularLocation>
</comment>
<keyword evidence="5" id="KW-0342">GTP-binding</keyword>
<dbReference type="GO" id="GO:0030488">
    <property type="term" value="P:tRNA methylation"/>
    <property type="evidence" value="ECO:0007669"/>
    <property type="project" value="TreeGrafter"/>
</dbReference>
<evidence type="ECO:0000259" key="9">
    <source>
        <dbReference type="Pfam" id="PF12631"/>
    </source>
</evidence>
<keyword evidence="6" id="KW-0472">Membrane</keyword>
<keyword evidence="11" id="KW-1185">Reference proteome</keyword>
<evidence type="ECO:0000256" key="3">
    <source>
        <dbReference type="ARBA" id="ARBA00022694"/>
    </source>
</evidence>
<accession>A0AAV4N1K7</accession>
<dbReference type="CDD" id="cd14858">
    <property type="entry name" value="TrmE_N"/>
    <property type="match status" value="1"/>
</dbReference>
<feature type="transmembrane region" description="Helical" evidence="6">
    <location>
        <begin position="504"/>
        <end position="523"/>
    </location>
</feature>
<dbReference type="GO" id="GO:0005739">
    <property type="term" value="C:mitochondrion"/>
    <property type="evidence" value="ECO:0007669"/>
    <property type="project" value="UniProtKB-SubCell"/>
</dbReference>
<name>A0AAV4N1K7_CAEEX</name>
<dbReference type="AlphaFoldDB" id="A0AAV4N1K7"/>
<dbReference type="GO" id="GO:0002098">
    <property type="term" value="P:tRNA wobble uridine modification"/>
    <property type="evidence" value="ECO:0007669"/>
    <property type="project" value="TreeGrafter"/>
</dbReference>
<keyword evidence="3" id="KW-0819">tRNA processing</keyword>
<dbReference type="GO" id="GO:0005525">
    <property type="term" value="F:GTP binding"/>
    <property type="evidence" value="ECO:0007669"/>
    <property type="project" value="UniProtKB-KW"/>
</dbReference>
<gene>
    <name evidence="10" type="primary">gtpbp3</name>
    <name evidence="10" type="ORF">CEXT_734471</name>
</gene>
<dbReference type="InterPro" id="IPR018948">
    <property type="entry name" value="GTP-bd_TrmE_N"/>
</dbReference>
<evidence type="ECO:0000313" key="11">
    <source>
        <dbReference type="Proteomes" id="UP001054945"/>
    </source>
</evidence>
<dbReference type="InterPro" id="IPR005225">
    <property type="entry name" value="Small_GTP-bd"/>
</dbReference>
<feature type="domain" description="MnmE helical" evidence="9">
    <location>
        <begin position="144"/>
        <end position="483"/>
    </location>
</feature>
<evidence type="ECO:0000256" key="4">
    <source>
        <dbReference type="ARBA" id="ARBA00022741"/>
    </source>
</evidence>
<dbReference type="SUPFAM" id="SSF52540">
    <property type="entry name" value="P-loop containing nucleoside triphosphate hydrolases"/>
    <property type="match status" value="1"/>
</dbReference>
<dbReference type="CDD" id="cd04164">
    <property type="entry name" value="trmE"/>
    <property type="match status" value="1"/>
</dbReference>
<dbReference type="FunFam" id="3.30.1360.120:FF:000007">
    <property type="entry name" value="tRNA modification GTPase GTPBP3, mitochondrial"/>
    <property type="match status" value="1"/>
</dbReference>
<dbReference type="NCBIfam" id="TIGR00231">
    <property type="entry name" value="small_GTP"/>
    <property type="match status" value="1"/>
</dbReference>
<dbReference type="Gene3D" id="3.30.1360.120">
    <property type="entry name" value="Probable tRNA modification gtpase trme, domain 1"/>
    <property type="match status" value="1"/>
</dbReference>
<reference evidence="10 11" key="1">
    <citation type="submission" date="2021-06" db="EMBL/GenBank/DDBJ databases">
        <title>Caerostris extrusa draft genome.</title>
        <authorList>
            <person name="Kono N."/>
            <person name="Arakawa K."/>
        </authorList>
    </citation>
    <scope>NUCLEOTIDE SEQUENCE [LARGE SCALE GENOMIC DNA]</scope>
</reference>
<protein>
    <submittedName>
        <fullName evidence="10">tRNA modification GTPase GTPBP3, mitochondrial</fullName>
    </submittedName>
</protein>
<evidence type="ECO:0000256" key="6">
    <source>
        <dbReference type="SAM" id="Phobius"/>
    </source>
</evidence>
<keyword evidence="6" id="KW-1133">Transmembrane helix</keyword>
<comment type="caution">
    <text evidence="10">The sequence shown here is derived from an EMBL/GenBank/DDBJ whole genome shotgun (WGS) entry which is preliminary data.</text>
</comment>
<evidence type="ECO:0000259" key="8">
    <source>
        <dbReference type="Pfam" id="PF10396"/>
    </source>
</evidence>
<proteinExistence type="inferred from homology"/>
<dbReference type="InterPro" id="IPR025867">
    <property type="entry name" value="MnmE_helical"/>
</dbReference>
<dbReference type="Gene3D" id="3.40.50.300">
    <property type="entry name" value="P-loop containing nucleotide triphosphate hydrolases"/>
    <property type="match status" value="1"/>
</dbReference>
<dbReference type="InterPro" id="IPR027368">
    <property type="entry name" value="MnmE_dom2"/>
</dbReference>
<keyword evidence="4" id="KW-0547">Nucleotide-binding</keyword>
<dbReference type="PANTHER" id="PTHR42714:SF2">
    <property type="entry name" value="TRNA MODIFICATION GTPASE GTPBP3, MITOCHONDRIAL"/>
    <property type="match status" value="1"/>
</dbReference>
<sequence length="531" mass="59716">MSFPSILLNLFQRSPDIWICINIQKRSTIYALSSPAVVVVRVSGSKASEVLLKLAKLKNCRGARKAVLCKLRDPETDELLDKALALWFPSPNSYTGEDLCELHLHGSKPVIKGVLNSLQKLPHFRSAEPGEFTKRAFMADKFDLTEVEGLADLLNAETEAQRRQALRQMDGILHKLYTDWTNRVKRCSARLEAYIDFGEDQHLDESILTSVQKEIEVLRCEISTHLQDQRKGERVRNGVFTVITGRPNVGKSTLMNYLCQKDVAIVSPTAGTTRDTLEFSMNLGGYMVNICDTAGIRQSHDAIEQEGMKRAKEKSSNADMLIFILEASRALALFQSSNVTGKDFISHLLNKELGEDYLKTVTNNSNEENIFANTLILLNKLDLLSEEDLLKVNKIQETHPSICAVSCLDGTGMSDFLNVLSEKIKDMCCGHVDLPTITQERHRMYVRNCLQDLIEYDDCIELDIAIAADKLRHSMNELGKIQGIKLFCAFIGSGEEIDQTIANWFWGLLFGFRSGMIVFFNLVSTGRNYTI</sequence>
<dbReference type="EMBL" id="BPLR01002856">
    <property type="protein sequence ID" value="GIX78624.1"/>
    <property type="molecule type" value="Genomic_DNA"/>
</dbReference>
<dbReference type="InterPro" id="IPR006073">
    <property type="entry name" value="GTP-bd"/>
</dbReference>
<organism evidence="10 11">
    <name type="scientific">Caerostris extrusa</name>
    <name type="common">Bark spider</name>
    <name type="synonym">Caerostris bankana</name>
    <dbReference type="NCBI Taxonomy" id="172846"/>
    <lineage>
        <taxon>Eukaryota</taxon>
        <taxon>Metazoa</taxon>
        <taxon>Ecdysozoa</taxon>
        <taxon>Arthropoda</taxon>
        <taxon>Chelicerata</taxon>
        <taxon>Arachnida</taxon>
        <taxon>Araneae</taxon>
        <taxon>Araneomorphae</taxon>
        <taxon>Entelegynae</taxon>
        <taxon>Araneoidea</taxon>
        <taxon>Araneidae</taxon>
        <taxon>Caerostris</taxon>
    </lineage>
</organism>
<dbReference type="Proteomes" id="UP001054945">
    <property type="component" value="Unassembled WGS sequence"/>
</dbReference>